<evidence type="ECO:0000256" key="7">
    <source>
        <dbReference type="ARBA" id="ARBA00023118"/>
    </source>
</evidence>
<keyword evidence="6 9" id="KW-0411">Iron-sulfur</keyword>
<dbReference type="NCBIfam" id="TIGR00372">
    <property type="entry name" value="cas4"/>
    <property type="match status" value="1"/>
</dbReference>
<comment type="cofactor">
    <cofactor evidence="9">
        <name>Mg(2+)</name>
        <dbReference type="ChEBI" id="CHEBI:18420"/>
    </cofactor>
    <cofactor evidence="9">
        <name>Mn(2+)</name>
        <dbReference type="ChEBI" id="CHEBI:29035"/>
    </cofactor>
    <text evidence="9">Mg(2+) or Mn(2+) required for ssDNA cleavage activity.</text>
</comment>
<protein>
    <recommendedName>
        <fullName evidence="9">CRISPR-associated exonuclease Cas4</fullName>
        <ecNumber evidence="9">3.1.12.1</ecNumber>
    </recommendedName>
</protein>
<evidence type="ECO:0000256" key="4">
    <source>
        <dbReference type="ARBA" id="ARBA00022839"/>
    </source>
</evidence>
<proteinExistence type="inferred from homology"/>
<reference evidence="11 12" key="1">
    <citation type="submission" date="2013-02" db="EMBL/GenBank/DDBJ databases">
        <title>The Genome Sequence of Lactobacillus catenaformis F0143.</title>
        <authorList>
            <consortium name="The Broad Institute Genome Sequencing Platform"/>
            <person name="Earl A."/>
            <person name="Ward D."/>
            <person name="Feldgarden M."/>
            <person name="Gevers D."/>
            <person name="Izard J."/>
            <person name="Blanton J.M."/>
            <person name="Mathney J."/>
            <person name="Dewhirst F.E."/>
            <person name="Young S.K."/>
            <person name="Zeng Q."/>
            <person name="Gargeya S."/>
            <person name="Fitzgerald M."/>
            <person name="Haas B."/>
            <person name="Abouelleil A."/>
            <person name="Alvarado L."/>
            <person name="Arachchi H.M."/>
            <person name="Berlin A."/>
            <person name="Chapman S.B."/>
            <person name="Gearin G."/>
            <person name="Goldberg J."/>
            <person name="Griggs A."/>
            <person name="Gujja S."/>
            <person name="Hansen M."/>
            <person name="Heiman D."/>
            <person name="Howarth C."/>
            <person name="Larimer J."/>
            <person name="Lui A."/>
            <person name="MacDonald P.J.P."/>
            <person name="McCowen C."/>
            <person name="Montmayeur A."/>
            <person name="Murphy C."/>
            <person name="Neiman D."/>
            <person name="Pearson M."/>
            <person name="Priest M."/>
            <person name="Roberts A."/>
            <person name="Saif S."/>
            <person name="Shea T."/>
            <person name="Sisk P."/>
            <person name="Stolte C."/>
            <person name="Sykes S."/>
            <person name="Wortman J."/>
            <person name="Nusbaum C."/>
            <person name="Birren B."/>
        </authorList>
    </citation>
    <scope>NUCLEOTIDE SEQUENCE [LARGE SCALE GENOMIC DNA]</scope>
    <source>
        <strain evidence="11 12">OT 569</strain>
    </source>
</reference>
<dbReference type="EC" id="3.1.12.1" evidence="9"/>
<evidence type="ECO:0000313" key="12">
    <source>
        <dbReference type="Proteomes" id="UP000011758"/>
    </source>
</evidence>
<evidence type="ECO:0000256" key="5">
    <source>
        <dbReference type="ARBA" id="ARBA00023004"/>
    </source>
</evidence>
<dbReference type="InterPro" id="IPR013343">
    <property type="entry name" value="CRISPR-assoc_prot_Cas4"/>
</dbReference>
<comment type="cofactor">
    <cofactor evidence="9">
        <name>iron-sulfur cluster</name>
        <dbReference type="ChEBI" id="CHEBI:30408"/>
    </cofactor>
</comment>
<name>M2NCL3_9FIRM</name>
<keyword evidence="8 9" id="KW-0464">Manganese</keyword>
<evidence type="ECO:0000256" key="6">
    <source>
        <dbReference type="ARBA" id="ARBA00023014"/>
    </source>
</evidence>
<organism evidence="11 12">
    <name type="scientific">Eggerthia catenaformis OT 569 = DSM 20559</name>
    <dbReference type="NCBI Taxonomy" id="999415"/>
    <lineage>
        <taxon>Bacteria</taxon>
        <taxon>Bacillati</taxon>
        <taxon>Bacillota</taxon>
        <taxon>Erysipelotrichia</taxon>
        <taxon>Erysipelotrichales</taxon>
        <taxon>Coprobacillaceae</taxon>
        <taxon>Eggerthia</taxon>
    </lineage>
</organism>
<accession>M2NCL3</accession>
<dbReference type="GO" id="GO:0051536">
    <property type="term" value="F:iron-sulfur cluster binding"/>
    <property type="evidence" value="ECO:0007669"/>
    <property type="project" value="UniProtKB-KW"/>
</dbReference>
<dbReference type="eggNOG" id="COG1468">
    <property type="taxonomic scope" value="Bacteria"/>
</dbReference>
<evidence type="ECO:0000256" key="8">
    <source>
        <dbReference type="ARBA" id="ARBA00023211"/>
    </source>
</evidence>
<dbReference type="InterPro" id="IPR011604">
    <property type="entry name" value="PDDEXK-like_dom_sf"/>
</dbReference>
<dbReference type="EMBL" id="AGEJ01000027">
    <property type="protein sequence ID" value="EMD15913.1"/>
    <property type="molecule type" value="Genomic_DNA"/>
</dbReference>
<keyword evidence="1 9" id="KW-0540">Nuclease</keyword>
<keyword evidence="7 9" id="KW-0051">Antiviral defense</keyword>
<dbReference type="RefSeq" id="WP_004804172.1">
    <property type="nucleotide sequence ID" value="NZ_KB446650.1"/>
</dbReference>
<evidence type="ECO:0000256" key="9">
    <source>
        <dbReference type="RuleBase" id="RU365022"/>
    </source>
</evidence>
<dbReference type="GO" id="GO:0046872">
    <property type="term" value="F:metal ion binding"/>
    <property type="evidence" value="ECO:0007669"/>
    <property type="project" value="UniProtKB-KW"/>
</dbReference>
<keyword evidence="12" id="KW-1185">Reference proteome</keyword>
<dbReference type="Gene3D" id="3.90.320.10">
    <property type="match status" value="1"/>
</dbReference>
<comment type="caution">
    <text evidence="11">The sequence shown here is derived from an EMBL/GenBank/DDBJ whole genome shotgun (WGS) entry which is preliminary data.</text>
</comment>
<keyword evidence="4 9" id="KW-0269">Exonuclease</keyword>
<comment type="similarity">
    <text evidence="9">Belongs to the CRISPR-associated exonuclease Cas4 family.</text>
</comment>
<evidence type="ECO:0000313" key="11">
    <source>
        <dbReference type="EMBL" id="EMD15913.1"/>
    </source>
</evidence>
<dbReference type="InterPro" id="IPR022765">
    <property type="entry name" value="Dna2/Cas4_DUF83"/>
</dbReference>
<evidence type="ECO:0000256" key="3">
    <source>
        <dbReference type="ARBA" id="ARBA00022801"/>
    </source>
</evidence>
<dbReference type="Proteomes" id="UP000011758">
    <property type="component" value="Unassembled WGS sequence"/>
</dbReference>
<sequence length="165" mass="19385">MVEDKITGLMIYYYFVCKKKLWLSINGISMESENENVQIGKTLDEMTYSHERKHISINNEINLDFVKRSGIIHEIKKSRKIEDASIWQVKYYLYYLKKKGVNGITAKIDYPLLKKNIEIILSEEDEMKLDDVIGNIKKILNEELSPSIKKSKKCLICAYYDLCFI</sequence>
<dbReference type="PANTHER" id="PTHR37168:SF1">
    <property type="entry name" value="CRISPR-ASSOCIATED EXONUCLEASE CAS4"/>
    <property type="match status" value="1"/>
</dbReference>
<dbReference type="PANTHER" id="PTHR37168">
    <property type="entry name" value="CRISPR-ASSOCIATED EXONUCLEASE CAS4"/>
    <property type="match status" value="1"/>
</dbReference>
<comment type="function">
    <text evidence="9">CRISPR (clustered regularly interspaced short palindromic repeat) is an adaptive immune system that provides protection against mobile genetic elements (viruses, transposable elements and conjugative plasmids). CRISPR clusters contain sequences complementary to antecedent mobile elements and target invading nucleic acids. CRISPR clusters are transcribed and processed into CRISPR RNA (crRNA).</text>
</comment>
<dbReference type="PATRIC" id="fig|999415.3.peg.1773"/>
<dbReference type="GO" id="GO:0004527">
    <property type="term" value="F:exonuclease activity"/>
    <property type="evidence" value="ECO:0007669"/>
    <property type="project" value="UniProtKB-KW"/>
</dbReference>
<dbReference type="GO" id="GO:0051607">
    <property type="term" value="P:defense response to virus"/>
    <property type="evidence" value="ECO:0007669"/>
    <property type="project" value="UniProtKB-KW"/>
</dbReference>
<dbReference type="STRING" id="999415.HMPREF9943_01746"/>
<feature type="domain" description="DUF83" evidence="10">
    <location>
        <begin position="7"/>
        <end position="165"/>
    </location>
</feature>
<dbReference type="BioCyc" id="ECAT999415-HMP:GTTI-1811-MONOMER"/>
<dbReference type="Pfam" id="PF01930">
    <property type="entry name" value="Cas_Cas4"/>
    <property type="match status" value="1"/>
</dbReference>
<evidence type="ECO:0000256" key="1">
    <source>
        <dbReference type="ARBA" id="ARBA00022722"/>
    </source>
</evidence>
<evidence type="ECO:0000256" key="2">
    <source>
        <dbReference type="ARBA" id="ARBA00022723"/>
    </source>
</evidence>
<keyword evidence="2 9" id="KW-0479">Metal-binding</keyword>
<keyword evidence="5 9" id="KW-0408">Iron</keyword>
<evidence type="ECO:0000259" key="10">
    <source>
        <dbReference type="Pfam" id="PF01930"/>
    </source>
</evidence>
<gene>
    <name evidence="11" type="ORF">HMPREF9943_01746</name>
</gene>
<keyword evidence="3 9" id="KW-0378">Hydrolase</keyword>
<dbReference type="AlphaFoldDB" id="M2NCL3"/>
<dbReference type="OrthoDB" id="9794720at2"/>